<dbReference type="AlphaFoldDB" id="A0A644YF19"/>
<comment type="caution">
    <text evidence="1">The sequence shown here is derived from an EMBL/GenBank/DDBJ whole genome shotgun (WGS) entry which is preliminary data.</text>
</comment>
<gene>
    <name evidence="1" type="ORF">SDC9_73712</name>
</gene>
<organism evidence="1">
    <name type="scientific">bioreactor metagenome</name>
    <dbReference type="NCBI Taxonomy" id="1076179"/>
    <lineage>
        <taxon>unclassified sequences</taxon>
        <taxon>metagenomes</taxon>
        <taxon>ecological metagenomes</taxon>
    </lineage>
</organism>
<proteinExistence type="predicted"/>
<accession>A0A644YF19</accession>
<evidence type="ECO:0000313" key="1">
    <source>
        <dbReference type="EMBL" id="MPM27202.1"/>
    </source>
</evidence>
<name>A0A644YF19_9ZZZZ</name>
<dbReference type="EMBL" id="VSSQ01004932">
    <property type="protein sequence ID" value="MPM27202.1"/>
    <property type="molecule type" value="Genomic_DNA"/>
</dbReference>
<reference evidence="1" key="1">
    <citation type="submission" date="2019-08" db="EMBL/GenBank/DDBJ databases">
        <authorList>
            <person name="Kucharzyk K."/>
            <person name="Murdoch R.W."/>
            <person name="Higgins S."/>
            <person name="Loffler F."/>
        </authorList>
    </citation>
    <scope>NUCLEOTIDE SEQUENCE</scope>
</reference>
<protein>
    <submittedName>
        <fullName evidence="1">Uncharacterized protein</fullName>
    </submittedName>
</protein>
<sequence>MTIVELKNLLQEKKIPQDLYSLNGGLSNEAYCIGKNKGIWEVYYSERGHKSECKKFDSESEACCYFYKALIEVLKQMKLL</sequence>